<comment type="subcellular location">
    <subcellularLocation>
        <location evidence="1">Cell outer membrane</location>
    </subcellularLocation>
</comment>
<organism evidence="5 6">
    <name type="scientific">Candidatus Pseudobacter hemicellulosilyticus</name>
    <dbReference type="NCBI Taxonomy" id="3121375"/>
    <lineage>
        <taxon>Bacteria</taxon>
        <taxon>Pseudomonadati</taxon>
        <taxon>Bacteroidota</taxon>
        <taxon>Chitinophagia</taxon>
        <taxon>Chitinophagales</taxon>
        <taxon>Chitinophagaceae</taxon>
        <taxon>Pseudobacter</taxon>
    </lineage>
</organism>
<accession>A0AAJ6BGM7</accession>
<dbReference type="InterPro" id="IPR008969">
    <property type="entry name" value="CarboxyPept-like_regulatory"/>
</dbReference>
<dbReference type="GO" id="GO:0009279">
    <property type="term" value="C:cell outer membrane"/>
    <property type="evidence" value="ECO:0007669"/>
    <property type="project" value="UniProtKB-SubCell"/>
</dbReference>
<reference evidence="5" key="1">
    <citation type="submission" date="2023-03" db="EMBL/GenBank/DDBJ databases">
        <title>Andean soil-derived lignocellulolytic bacterial consortium as a source of novel taxa and putative plastic-active enzymes.</title>
        <authorList>
            <person name="Diaz-Garcia L."/>
            <person name="Chuvochina M."/>
            <person name="Feuerriegel G."/>
            <person name="Bunk B."/>
            <person name="Sproer C."/>
            <person name="Streit W.R."/>
            <person name="Rodriguez L.M."/>
            <person name="Overmann J."/>
            <person name="Jimenez D.J."/>
        </authorList>
    </citation>
    <scope>NUCLEOTIDE SEQUENCE</scope>
    <source>
        <strain evidence="5">MAG 7</strain>
    </source>
</reference>
<proteinExistence type="predicted"/>
<feature type="domain" description="TonB-dependent receptor plug" evidence="4">
    <location>
        <begin position="247"/>
        <end position="342"/>
    </location>
</feature>
<dbReference type="InterPro" id="IPR036942">
    <property type="entry name" value="Beta-barrel_TonB_sf"/>
</dbReference>
<evidence type="ECO:0000313" key="5">
    <source>
        <dbReference type="EMBL" id="WEK36348.1"/>
    </source>
</evidence>
<dbReference type="Gene3D" id="2.40.170.20">
    <property type="entry name" value="TonB-dependent receptor, beta-barrel domain"/>
    <property type="match status" value="1"/>
</dbReference>
<dbReference type="AlphaFoldDB" id="A0AAJ6BGM7"/>
<dbReference type="Proteomes" id="UP001220610">
    <property type="component" value="Chromosome"/>
</dbReference>
<dbReference type="SUPFAM" id="SSF56935">
    <property type="entry name" value="Porins"/>
    <property type="match status" value="1"/>
</dbReference>
<dbReference type="EMBL" id="CP119311">
    <property type="protein sequence ID" value="WEK36348.1"/>
    <property type="molecule type" value="Genomic_DNA"/>
</dbReference>
<sequence>MTPTVFVARNRWRTLLFLLVCFMPAVLFGQAEEKLQEKITISFNNEDLAAALQKIQTAHGIPFMFDAGEVKKVTKKYKVSFTQQSLAAVLGKLLQGTEFSFQPLKEKIILRKTVTRTVKVIQADAGSLTAAKGGISGKVVDFENGDPLVGATVSVEGQVYSAVTDEKGDYSINNVPGGTYTLLITYVGYRSERVQLVKVEDSKMLGLDIKLQVNIPENAVIVKAFRRRKVVNSTDQQLIAELYNSRTVISGISNEQIARTMDRDAAEIVKRIPGVNISDDRFIVVRGLNKRYNLTFLNDNLAPATELDSRAFSFDLLSSNVIDKIMVYKSPSPDLPGEFAGGVVKVTTKKSQLTKQLDIQLSAQYRPHSSFSFMPDYAGSKTDVLGYDDGSRDLPKGIPNSVDFNLATPAINAQYSKMFQNNYMIRNERADLDKRVVINYYDAWRIGSKLLNNLTSVSYTNTEELRSSETQSRYKTSPEFFGLLEQGMHNARVSLLQNNNMIINDHLRLELKQFLNQQGSRVAFVDYRNVPESRAWLDQKRTALYYRSSFLYSGQLSSYLNFGEGDRTRIYANIGYNTIHRNDPDLREIGYSRTRDENIAFNRNNPAAPWMHGSWETVYPASRYFVDVQEQAYQANADAEHRINKILNLKAGVFYETRQRDLTTRSFRLTNGVYSYHPDLFIPNPEGGDGIPNTAEWALPTMLDPGNFRTDGTGLRWREVTTPNDQYFAQNDNTAGYLSADLKLLEDKLNFFGGLRVEHNRFRILGSRATGQANYPLVVNQPISSWLPSVNVSYRPDSTLIIRAGFGKTVNRPEFREAAPFQFFDYLNFETYYGTPTLTTVNINNYDIRFEFYPRSMLRNEMFNLGFFYKEMDHPIENVWAKQVGHEAKFNTFYFINTGPAKIYGIEGELRKSLAFFPGKFFRDLTVIVNGAWIKSEVRSPGLPFAGHAKPRNRPLQGQVPYLVNASLNYENPGWGTKLSVTYHTSGDQIYSLGTADYTPGNISSGFPDIMEKGRHLLDLSWSQRVNKLVSIKAGVQNILNSAITQYQDYNRDYKYTPESTTMKDGIRKYEGDVISRRYYANPYYSLGFNFTL</sequence>
<gene>
    <name evidence="5" type="ORF">P0Y53_02445</name>
</gene>
<keyword evidence="5" id="KW-0675">Receptor</keyword>
<keyword evidence="3" id="KW-0998">Cell outer membrane</keyword>
<dbReference type="InterPro" id="IPR012910">
    <property type="entry name" value="Plug_dom"/>
</dbReference>
<dbReference type="Pfam" id="PF07715">
    <property type="entry name" value="Plug"/>
    <property type="match status" value="1"/>
</dbReference>
<protein>
    <submittedName>
        <fullName evidence="5">TonB-dependent receptor</fullName>
    </submittedName>
</protein>
<dbReference type="InterPro" id="IPR037066">
    <property type="entry name" value="Plug_dom_sf"/>
</dbReference>
<dbReference type="Gene3D" id="2.170.130.10">
    <property type="entry name" value="TonB-dependent receptor, plug domain"/>
    <property type="match status" value="1"/>
</dbReference>
<dbReference type="Pfam" id="PF13620">
    <property type="entry name" value="CarboxypepD_reg"/>
    <property type="match status" value="1"/>
</dbReference>
<evidence type="ECO:0000256" key="3">
    <source>
        <dbReference type="ARBA" id="ARBA00023237"/>
    </source>
</evidence>
<evidence type="ECO:0000256" key="2">
    <source>
        <dbReference type="ARBA" id="ARBA00023136"/>
    </source>
</evidence>
<evidence type="ECO:0000256" key="1">
    <source>
        <dbReference type="ARBA" id="ARBA00004442"/>
    </source>
</evidence>
<dbReference type="PANTHER" id="PTHR40980">
    <property type="entry name" value="PLUG DOMAIN-CONTAINING PROTEIN"/>
    <property type="match status" value="1"/>
</dbReference>
<dbReference type="PANTHER" id="PTHR40980:SF4">
    <property type="entry name" value="TONB-DEPENDENT RECEPTOR-LIKE BETA-BARREL DOMAIN-CONTAINING PROTEIN"/>
    <property type="match status" value="1"/>
</dbReference>
<evidence type="ECO:0000259" key="4">
    <source>
        <dbReference type="Pfam" id="PF07715"/>
    </source>
</evidence>
<name>A0AAJ6BGM7_9BACT</name>
<evidence type="ECO:0000313" key="6">
    <source>
        <dbReference type="Proteomes" id="UP001220610"/>
    </source>
</evidence>
<keyword evidence="2" id="KW-0472">Membrane</keyword>
<dbReference type="SUPFAM" id="SSF49464">
    <property type="entry name" value="Carboxypeptidase regulatory domain-like"/>
    <property type="match status" value="1"/>
</dbReference>
<dbReference type="Gene3D" id="2.60.40.1120">
    <property type="entry name" value="Carboxypeptidase-like, regulatory domain"/>
    <property type="match status" value="1"/>
</dbReference>